<dbReference type="STRING" id="57577.A0A2K3L309"/>
<evidence type="ECO:0000256" key="9">
    <source>
        <dbReference type="ARBA" id="ARBA00047899"/>
    </source>
</evidence>
<keyword evidence="4" id="KW-0723">Serine/threonine-protein kinase</keyword>
<keyword evidence="3" id="KW-1003">Cell membrane</keyword>
<dbReference type="InterPro" id="IPR011009">
    <property type="entry name" value="Kinase-like_dom_sf"/>
</dbReference>
<evidence type="ECO:0000256" key="6">
    <source>
        <dbReference type="ARBA" id="ARBA00022741"/>
    </source>
</evidence>
<dbReference type="AlphaFoldDB" id="A0A2K3L309"/>
<dbReference type="InterPro" id="IPR000719">
    <property type="entry name" value="Prot_kinase_dom"/>
</dbReference>
<gene>
    <name evidence="12" type="ORF">L195_g028797</name>
</gene>
<organism evidence="12 13">
    <name type="scientific">Trifolium pratense</name>
    <name type="common">Red clover</name>
    <dbReference type="NCBI Taxonomy" id="57577"/>
    <lineage>
        <taxon>Eukaryota</taxon>
        <taxon>Viridiplantae</taxon>
        <taxon>Streptophyta</taxon>
        <taxon>Embryophyta</taxon>
        <taxon>Tracheophyta</taxon>
        <taxon>Spermatophyta</taxon>
        <taxon>Magnoliopsida</taxon>
        <taxon>eudicotyledons</taxon>
        <taxon>Gunneridae</taxon>
        <taxon>Pentapetalae</taxon>
        <taxon>rosids</taxon>
        <taxon>fabids</taxon>
        <taxon>Fabales</taxon>
        <taxon>Fabaceae</taxon>
        <taxon>Papilionoideae</taxon>
        <taxon>50 kb inversion clade</taxon>
        <taxon>NPAAA clade</taxon>
        <taxon>Hologalegina</taxon>
        <taxon>IRL clade</taxon>
        <taxon>Trifolieae</taxon>
        <taxon>Trifolium</taxon>
    </lineage>
</organism>
<sequence>GLNYSKLDSREDDDVLSMLQTSTTFKCFTLKDIQTATRNAIPDKQEDDFCCVKGWINRHTLAPTKKDSGLEISVKKLNRVNHQKRSVWLRKINNMGQLSHPNLVKLIGYCLEDQYPILAYEFLVNGSLDNHLFNRSSNMKPLSWTVRMKIALDIAKGLAFLHSNEVEVIHGDIKTSNILIDSNYNAKLSDFGLEKIRDKFGEVNSSLTLYIAMSQPYRYIAPEYYITDAKNWPRCELGDKPERFHINQYMIFQLMDSYLEGQYSLHEAGVVAIIAIRCLSRDPKYRPKIDEVVSLLEQNIGF</sequence>
<dbReference type="Gene3D" id="1.10.510.10">
    <property type="entry name" value="Transferase(Phosphotransferase) domain 1"/>
    <property type="match status" value="1"/>
</dbReference>
<feature type="domain" description="Protein kinase" evidence="11">
    <location>
        <begin position="13"/>
        <end position="302"/>
    </location>
</feature>
<keyword evidence="8" id="KW-0067">ATP-binding</keyword>
<evidence type="ECO:0000259" key="11">
    <source>
        <dbReference type="PROSITE" id="PS50011"/>
    </source>
</evidence>
<dbReference type="Gene3D" id="3.30.200.20">
    <property type="entry name" value="Phosphorylase Kinase, domain 1"/>
    <property type="match status" value="1"/>
</dbReference>
<evidence type="ECO:0000256" key="4">
    <source>
        <dbReference type="ARBA" id="ARBA00022527"/>
    </source>
</evidence>
<dbReference type="FunFam" id="1.10.510.10:FF:001023">
    <property type="entry name" value="Os07g0541700 protein"/>
    <property type="match status" value="1"/>
</dbReference>
<evidence type="ECO:0000256" key="5">
    <source>
        <dbReference type="ARBA" id="ARBA00022679"/>
    </source>
</evidence>
<dbReference type="GO" id="GO:0005524">
    <property type="term" value="F:ATP binding"/>
    <property type="evidence" value="ECO:0007669"/>
    <property type="project" value="UniProtKB-KW"/>
</dbReference>
<keyword evidence="7 12" id="KW-0418">Kinase</keyword>
<evidence type="ECO:0000256" key="2">
    <source>
        <dbReference type="ARBA" id="ARBA00012513"/>
    </source>
</evidence>
<dbReference type="GO" id="GO:0005886">
    <property type="term" value="C:plasma membrane"/>
    <property type="evidence" value="ECO:0007669"/>
    <property type="project" value="UniProtKB-SubCell"/>
</dbReference>
<comment type="catalytic activity">
    <reaction evidence="9">
        <text>L-threonyl-[protein] + ATP = O-phospho-L-threonyl-[protein] + ADP + H(+)</text>
        <dbReference type="Rhea" id="RHEA:46608"/>
        <dbReference type="Rhea" id="RHEA-COMP:11060"/>
        <dbReference type="Rhea" id="RHEA-COMP:11605"/>
        <dbReference type="ChEBI" id="CHEBI:15378"/>
        <dbReference type="ChEBI" id="CHEBI:30013"/>
        <dbReference type="ChEBI" id="CHEBI:30616"/>
        <dbReference type="ChEBI" id="CHEBI:61977"/>
        <dbReference type="ChEBI" id="CHEBI:456216"/>
        <dbReference type="EC" id="2.7.11.1"/>
    </reaction>
</comment>
<proteinExistence type="predicted"/>
<dbReference type="PROSITE" id="PS00108">
    <property type="entry name" value="PROTEIN_KINASE_ST"/>
    <property type="match status" value="1"/>
</dbReference>
<reference evidence="12 13" key="1">
    <citation type="journal article" date="2014" name="Am. J. Bot.">
        <title>Genome assembly and annotation for red clover (Trifolium pratense; Fabaceae).</title>
        <authorList>
            <person name="Istvanek J."/>
            <person name="Jaros M."/>
            <person name="Krenek A."/>
            <person name="Repkova J."/>
        </authorList>
    </citation>
    <scope>NUCLEOTIDE SEQUENCE [LARGE SCALE GENOMIC DNA]</scope>
    <source>
        <strain evidence="13">cv. Tatra</strain>
        <tissue evidence="12">Young leaves</tissue>
    </source>
</reference>
<evidence type="ECO:0000256" key="3">
    <source>
        <dbReference type="ARBA" id="ARBA00022475"/>
    </source>
</evidence>
<evidence type="ECO:0000313" key="13">
    <source>
        <dbReference type="Proteomes" id="UP000236291"/>
    </source>
</evidence>
<evidence type="ECO:0000256" key="1">
    <source>
        <dbReference type="ARBA" id="ARBA00004236"/>
    </source>
</evidence>
<keyword evidence="3" id="KW-0472">Membrane</keyword>
<dbReference type="EC" id="2.7.11.1" evidence="2"/>
<dbReference type="Pfam" id="PF07714">
    <property type="entry name" value="PK_Tyr_Ser-Thr"/>
    <property type="match status" value="1"/>
</dbReference>
<accession>A0A2K3L309</accession>
<dbReference type="PROSITE" id="PS50011">
    <property type="entry name" value="PROTEIN_KINASE_DOM"/>
    <property type="match status" value="1"/>
</dbReference>
<evidence type="ECO:0000256" key="8">
    <source>
        <dbReference type="ARBA" id="ARBA00022840"/>
    </source>
</evidence>
<dbReference type="SUPFAM" id="SSF56112">
    <property type="entry name" value="Protein kinase-like (PK-like)"/>
    <property type="match status" value="1"/>
</dbReference>
<dbReference type="PANTHER" id="PTHR45621">
    <property type="entry name" value="OS01G0588500 PROTEIN-RELATED"/>
    <property type="match status" value="1"/>
</dbReference>
<comment type="caution">
    <text evidence="12">The sequence shown here is derived from an EMBL/GenBank/DDBJ whole genome shotgun (WGS) entry which is preliminary data.</text>
</comment>
<evidence type="ECO:0000256" key="10">
    <source>
        <dbReference type="ARBA" id="ARBA00048679"/>
    </source>
</evidence>
<dbReference type="GO" id="GO:0004674">
    <property type="term" value="F:protein serine/threonine kinase activity"/>
    <property type="evidence" value="ECO:0007669"/>
    <property type="project" value="UniProtKB-KW"/>
</dbReference>
<evidence type="ECO:0000313" key="12">
    <source>
        <dbReference type="EMBL" id="PNX72899.1"/>
    </source>
</evidence>
<dbReference type="InterPro" id="IPR050823">
    <property type="entry name" value="Plant_Ser_Thr_Prot_Kinase"/>
</dbReference>
<reference evidence="12 13" key="2">
    <citation type="journal article" date="2017" name="Front. Plant Sci.">
        <title>Gene Classification and Mining of Molecular Markers Useful in Red Clover (Trifolium pratense) Breeding.</title>
        <authorList>
            <person name="Istvanek J."/>
            <person name="Dluhosova J."/>
            <person name="Dluhos P."/>
            <person name="Patkova L."/>
            <person name="Nedelnik J."/>
            <person name="Repkova J."/>
        </authorList>
    </citation>
    <scope>NUCLEOTIDE SEQUENCE [LARGE SCALE GENOMIC DNA]</scope>
    <source>
        <strain evidence="13">cv. Tatra</strain>
        <tissue evidence="12">Young leaves</tissue>
    </source>
</reference>
<name>A0A2K3L309_TRIPR</name>
<protein>
    <recommendedName>
        <fullName evidence="2">non-specific serine/threonine protein kinase</fullName>
        <ecNumber evidence="2">2.7.11.1</ecNumber>
    </recommendedName>
</protein>
<dbReference type="SMART" id="SM00220">
    <property type="entry name" value="S_TKc"/>
    <property type="match status" value="1"/>
</dbReference>
<keyword evidence="5" id="KW-0808">Transferase</keyword>
<dbReference type="InterPro" id="IPR008271">
    <property type="entry name" value="Ser/Thr_kinase_AS"/>
</dbReference>
<comment type="subcellular location">
    <subcellularLocation>
        <location evidence="1">Cell membrane</location>
    </subcellularLocation>
</comment>
<evidence type="ECO:0000256" key="7">
    <source>
        <dbReference type="ARBA" id="ARBA00022777"/>
    </source>
</evidence>
<dbReference type="Proteomes" id="UP000236291">
    <property type="component" value="Unassembled WGS sequence"/>
</dbReference>
<dbReference type="EMBL" id="ASHM01025235">
    <property type="protein sequence ID" value="PNX72899.1"/>
    <property type="molecule type" value="Genomic_DNA"/>
</dbReference>
<keyword evidence="6" id="KW-0547">Nucleotide-binding</keyword>
<feature type="non-terminal residue" evidence="12">
    <location>
        <position position="1"/>
    </location>
</feature>
<comment type="catalytic activity">
    <reaction evidence="10">
        <text>L-seryl-[protein] + ATP = O-phospho-L-seryl-[protein] + ADP + H(+)</text>
        <dbReference type="Rhea" id="RHEA:17989"/>
        <dbReference type="Rhea" id="RHEA-COMP:9863"/>
        <dbReference type="Rhea" id="RHEA-COMP:11604"/>
        <dbReference type="ChEBI" id="CHEBI:15378"/>
        <dbReference type="ChEBI" id="CHEBI:29999"/>
        <dbReference type="ChEBI" id="CHEBI:30616"/>
        <dbReference type="ChEBI" id="CHEBI:83421"/>
        <dbReference type="ChEBI" id="CHEBI:456216"/>
        <dbReference type="EC" id="2.7.11.1"/>
    </reaction>
</comment>
<dbReference type="InterPro" id="IPR001245">
    <property type="entry name" value="Ser-Thr/Tyr_kinase_cat_dom"/>
</dbReference>